<dbReference type="InterPro" id="IPR000515">
    <property type="entry name" value="MetI-like"/>
</dbReference>
<evidence type="ECO:0000256" key="6">
    <source>
        <dbReference type="ARBA" id="ARBA00023136"/>
    </source>
</evidence>
<dbReference type="SUPFAM" id="SSF161098">
    <property type="entry name" value="MetI-like"/>
    <property type="match status" value="1"/>
</dbReference>
<feature type="transmembrane region" description="Helical" evidence="7">
    <location>
        <begin position="136"/>
        <end position="157"/>
    </location>
</feature>
<evidence type="ECO:0000313" key="9">
    <source>
        <dbReference type="EMBL" id="MBM9465834.1"/>
    </source>
</evidence>
<evidence type="ECO:0000256" key="4">
    <source>
        <dbReference type="ARBA" id="ARBA00022692"/>
    </source>
</evidence>
<protein>
    <submittedName>
        <fullName evidence="9">ABC transporter permease</fullName>
    </submittedName>
</protein>
<sequence length="324" mass="34214">MMGRYVLGRLGQAVLVLWAAWTVSFVILYALPGDAVEVRLGAAASDITPEQIAALQADYGLDQPWFTQYLTQLGHALTGDLGRSFENGQSVTSLLLENLPATAALAGLALILAVVFGGGLAVLANGVRFRWLSRALLNLPALGVAVPGFWVGLMLLQLFSFRIELFPAIGNDGFSSLVLPAITLAIPTSAVIAQILAKSLHSSLGEPWSDTARAKGAGSVRVLFRHALRNAALPTLTITGLLVGQLLSGAVVAETVFSRTGLGRLTATSVSAQDTPVVQGLVLFGALVFVLTNLAVDLLYPLLDRRTLQRSTRRVARPAPVEVS</sequence>
<dbReference type="Gene3D" id="1.10.3720.10">
    <property type="entry name" value="MetI-like"/>
    <property type="match status" value="1"/>
</dbReference>
<evidence type="ECO:0000256" key="1">
    <source>
        <dbReference type="ARBA" id="ARBA00004651"/>
    </source>
</evidence>
<dbReference type="Pfam" id="PF00528">
    <property type="entry name" value="BPD_transp_1"/>
    <property type="match status" value="1"/>
</dbReference>
<evidence type="ECO:0000313" key="10">
    <source>
        <dbReference type="Proteomes" id="UP000663792"/>
    </source>
</evidence>
<dbReference type="GO" id="GO:0055085">
    <property type="term" value="P:transmembrane transport"/>
    <property type="evidence" value="ECO:0007669"/>
    <property type="project" value="InterPro"/>
</dbReference>
<keyword evidence="6 7" id="KW-0472">Membrane</keyword>
<evidence type="ECO:0000256" key="3">
    <source>
        <dbReference type="ARBA" id="ARBA00022475"/>
    </source>
</evidence>
<evidence type="ECO:0000256" key="2">
    <source>
        <dbReference type="ARBA" id="ARBA00022448"/>
    </source>
</evidence>
<keyword evidence="4 7" id="KW-0812">Transmembrane</keyword>
<feature type="domain" description="ABC transmembrane type-1" evidence="8">
    <location>
        <begin position="99"/>
        <end position="300"/>
    </location>
</feature>
<feature type="transmembrane region" description="Helical" evidence="7">
    <location>
        <begin position="277"/>
        <end position="303"/>
    </location>
</feature>
<proteinExistence type="inferred from homology"/>
<dbReference type="PROSITE" id="PS50928">
    <property type="entry name" value="ABC_TM1"/>
    <property type="match status" value="1"/>
</dbReference>
<accession>A0A939C0B3</accession>
<keyword evidence="2 7" id="KW-0813">Transport</keyword>
<dbReference type="PANTHER" id="PTHR43163:SF6">
    <property type="entry name" value="DIPEPTIDE TRANSPORT SYSTEM PERMEASE PROTEIN DPPB-RELATED"/>
    <property type="match status" value="1"/>
</dbReference>
<dbReference type="CDD" id="cd06261">
    <property type="entry name" value="TM_PBP2"/>
    <property type="match status" value="1"/>
</dbReference>
<dbReference type="Pfam" id="PF19300">
    <property type="entry name" value="BPD_transp_1_N"/>
    <property type="match status" value="1"/>
</dbReference>
<dbReference type="PANTHER" id="PTHR43163">
    <property type="entry name" value="DIPEPTIDE TRANSPORT SYSTEM PERMEASE PROTEIN DPPB-RELATED"/>
    <property type="match status" value="1"/>
</dbReference>
<gene>
    <name evidence="9" type="ORF">JL106_00900</name>
</gene>
<evidence type="ECO:0000259" key="8">
    <source>
        <dbReference type="PROSITE" id="PS50928"/>
    </source>
</evidence>
<evidence type="ECO:0000256" key="7">
    <source>
        <dbReference type="RuleBase" id="RU363032"/>
    </source>
</evidence>
<feature type="transmembrane region" description="Helical" evidence="7">
    <location>
        <begin position="231"/>
        <end position="257"/>
    </location>
</feature>
<name>A0A939C0B3_9ACTN</name>
<dbReference type="AlphaFoldDB" id="A0A939C0B3"/>
<comment type="caution">
    <text evidence="9">The sequence shown here is derived from an EMBL/GenBank/DDBJ whole genome shotgun (WGS) entry which is preliminary data.</text>
</comment>
<feature type="transmembrane region" description="Helical" evidence="7">
    <location>
        <begin position="12"/>
        <end position="31"/>
    </location>
</feature>
<organism evidence="9 10">
    <name type="scientific">Nakamurella leprariae</name>
    <dbReference type="NCBI Taxonomy" id="2803911"/>
    <lineage>
        <taxon>Bacteria</taxon>
        <taxon>Bacillati</taxon>
        <taxon>Actinomycetota</taxon>
        <taxon>Actinomycetes</taxon>
        <taxon>Nakamurellales</taxon>
        <taxon>Nakamurellaceae</taxon>
        <taxon>Nakamurella</taxon>
    </lineage>
</organism>
<evidence type="ECO:0000256" key="5">
    <source>
        <dbReference type="ARBA" id="ARBA00022989"/>
    </source>
</evidence>
<dbReference type="InterPro" id="IPR035906">
    <property type="entry name" value="MetI-like_sf"/>
</dbReference>
<keyword evidence="3" id="KW-1003">Cell membrane</keyword>
<keyword evidence="10" id="KW-1185">Reference proteome</keyword>
<keyword evidence="5 7" id="KW-1133">Transmembrane helix</keyword>
<feature type="transmembrane region" description="Helical" evidence="7">
    <location>
        <begin position="103"/>
        <end position="124"/>
    </location>
</feature>
<feature type="transmembrane region" description="Helical" evidence="7">
    <location>
        <begin position="177"/>
        <end position="197"/>
    </location>
</feature>
<dbReference type="GO" id="GO:0005886">
    <property type="term" value="C:plasma membrane"/>
    <property type="evidence" value="ECO:0007669"/>
    <property type="project" value="UniProtKB-SubCell"/>
</dbReference>
<dbReference type="Proteomes" id="UP000663792">
    <property type="component" value="Unassembled WGS sequence"/>
</dbReference>
<dbReference type="EMBL" id="JAERWK010000001">
    <property type="protein sequence ID" value="MBM9465834.1"/>
    <property type="molecule type" value="Genomic_DNA"/>
</dbReference>
<comment type="subcellular location">
    <subcellularLocation>
        <location evidence="1 7">Cell membrane</location>
        <topology evidence="1 7">Multi-pass membrane protein</topology>
    </subcellularLocation>
</comment>
<reference evidence="9" key="1">
    <citation type="submission" date="2021-01" db="EMBL/GenBank/DDBJ databases">
        <title>YIM 132084 draft genome.</title>
        <authorList>
            <person name="An D."/>
        </authorList>
    </citation>
    <scope>NUCLEOTIDE SEQUENCE</scope>
    <source>
        <strain evidence="9">YIM 132084</strain>
    </source>
</reference>
<comment type="similarity">
    <text evidence="7">Belongs to the binding-protein-dependent transport system permease family.</text>
</comment>
<dbReference type="InterPro" id="IPR045621">
    <property type="entry name" value="BPD_transp_1_N"/>
</dbReference>